<evidence type="ECO:0000313" key="6">
    <source>
        <dbReference type="EMBL" id="CAF0880355.1"/>
    </source>
</evidence>
<dbReference type="PROSITE" id="PS50966">
    <property type="entry name" value="ZF_SWIM"/>
    <property type="match status" value="1"/>
</dbReference>
<dbReference type="AlphaFoldDB" id="A0A813Y2Q1"/>
<dbReference type="InterPro" id="IPR027806">
    <property type="entry name" value="HARBI1_dom"/>
</dbReference>
<comment type="cofactor">
    <cofactor evidence="1">
        <name>a divalent metal cation</name>
        <dbReference type="ChEBI" id="CHEBI:60240"/>
    </cofactor>
</comment>
<gene>
    <name evidence="6" type="ORF">OXX778_LOCUS10382</name>
</gene>
<evidence type="ECO:0000256" key="4">
    <source>
        <dbReference type="SAM" id="Phobius"/>
    </source>
</evidence>
<dbReference type="EMBL" id="CAJNOC010001639">
    <property type="protein sequence ID" value="CAF0880355.1"/>
    <property type="molecule type" value="Genomic_DNA"/>
</dbReference>
<evidence type="ECO:0000313" key="7">
    <source>
        <dbReference type="Proteomes" id="UP000663879"/>
    </source>
</evidence>
<accession>A0A813Y2Q1</accession>
<dbReference type="OrthoDB" id="7309550at2759"/>
<dbReference type="InterPro" id="IPR007527">
    <property type="entry name" value="Znf_SWIM"/>
</dbReference>
<keyword evidence="3" id="KW-0863">Zinc-finger</keyword>
<feature type="domain" description="SWIM-type" evidence="5">
    <location>
        <begin position="815"/>
        <end position="853"/>
    </location>
</feature>
<sequence>MENTFFIGQKVNYLRRDGSIQSGEVYAIYKKRIKVCRMLNNSQRMSKIVPKYRVYQINSCEMVSRNYKVLIKKGGTIIINFLIVYFLFSILLEVFIEPFILEKKKYNRCMRERQECFLKALCRCGEEPEFEKRAKIKKEYNLTHYLPNIFNVSNVFACHQNNIHCIKIEEFEIDSDFENNCFEEYLPIYFKVYFNANVIGVSQGFLHPNGITIDDNQKGSNICKKIKRYNINNEKVLFVVGRSLDYLDKDIAEKTIGWELIVNFEIRAFIFFMLEIYDEQKDCILIWKALKTLQISHRKEYFSKYDIFIRKDSRCCSHHLNIDGSFKLKDFLSAQLKIKDFDSQIESFLRTNNERKKGVFEEFDDIDRLTNEHCKKITGWNKCEFIRFSGFISSINESNGRSKFELIALYRYWLRKGIDQTSLAFMFGKNTSQNQISNYLSQIRNAIYKDFVSFFLGSKKEREFYLSHNNKMTKELHELNHDILAIVVDGTYCRLEKSANNNFQYSCWSGQKKDLLIKPFVICCSDGYIIDLYGAFEAYANDSTILSSILERDKDLKNILEPGKTCIILDRGFRDIYNKLKDEHKFIPKIPTCTQLDKNKEKDSKSKKNKQLTTKQTSDSRLVTKCRYIIEKQIGLLKSNKALDNIRNTQAGHIMMDYRIAAAMINFNHKPSCPDIGNVSEIAERMKKKALITSNSLEFLLKKHLNTKDISKIDISKIEDFPKLNKKILKEKILFGTFHFNQSFSYLEDILKKGRTYFVNQSFLEKIDKKQFQNTKIIAFEIVSRHKRGEIKKKIKKSDGFIIDFRSSYKVFIQYIPSVNSSDSIKGYICNCNSGRRVVGCCVHVATVITFLSFIRYTSYKIPGQNLYKIFFNKNNGDKPNCPRLVKNKRRSKQIVLSESFFLHDSKSVELEKKIENLSNDQPEIHFLDENTEPHIEENRVNSSNLVSFAEFEAHVPEWGAIIEFNNQKIEVTNTCTIDYFLFALWFLKKIKSNYLENFYLINPEKHEILNNIINNIEKLDWNKARELWIINVMKFNFTLGNQSISMFGTENSRFLVFVNEFQKHQLIQKCSEECVFHLNRILSENSNTIYFKKSKKELNIFSGFTRNCEKCKKKILTEINFIQTPSILFIESLGSNIYLNDLAKQLTIDNLNFKYLGSTVHMHQHFRGVFDLNNQLYCVDDIDKKVFHLEQIDSQNGKKFQNRQFNKIKTTVNFYFLS</sequence>
<comment type="caution">
    <text evidence="6">The sequence shown here is derived from an EMBL/GenBank/DDBJ whole genome shotgun (WGS) entry which is preliminary data.</text>
</comment>
<evidence type="ECO:0000256" key="3">
    <source>
        <dbReference type="PROSITE-ProRule" id="PRU00325"/>
    </source>
</evidence>
<keyword evidence="4" id="KW-1133">Transmembrane helix</keyword>
<dbReference type="Proteomes" id="UP000663879">
    <property type="component" value="Unassembled WGS sequence"/>
</dbReference>
<evidence type="ECO:0000256" key="1">
    <source>
        <dbReference type="ARBA" id="ARBA00001968"/>
    </source>
</evidence>
<name>A0A813Y2Q1_9BILA</name>
<dbReference type="Pfam" id="PF13359">
    <property type="entry name" value="DDE_Tnp_4"/>
    <property type="match status" value="1"/>
</dbReference>
<protein>
    <recommendedName>
        <fullName evidence="5">SWIM-type domain-containing protein</fullName>
    </recommendedName>
</protein>
<keyword evidence="4" id="KW-0472">Membrane</keyword>
<dbReference type="GO" id="GO:0008270">
    <property type="term" value="F:zinc ion binding"/>
    <property type="evidence" value="ECO:0007669"/>
    <property type="project" value="UniProtKB-KW"/>
</dbReference>
<evidence type="ECO:0000256" key="2">
    <source>
        <dbReference type="ARBA" id="ARBA00022723"/>
    </source>
</evidence>
<evidence type="ECO:0000259" key="5">
    <source>
        <dbReference type="PROSITE" id="PS50966"/>
    </source>
</evidence>
<organism evidence="6 7">
    <name type="scientific">Brachionus calyciflorus</name>
    <dbReference type="NCBI Taxonomy" id="104777"/>
    <lineage>
        <taxon>Eukaryota</taxon>
        <taxon>Metazoa</taxon>
        <taxon>Spiralia</taxon>
        <taxon>Gnathifera</taxon>
        <taxon>Rotifera</taxon>
        <taxon>Eurotatoria</taxon>
        <taxon>Monogononta</taxon>
        <taxon>Pseudotrocha</taxon>
        <taxon>Ploima</taxon>
        <taxon>Brachionidae</taxon>
        <taxon>Brachionus</taxon>
    </lineage>
</organism>
<keyword evidence="7" id="KW-1185">Reference proteome</keyword>
<feature type="transmembrane region" description="Helical" evidence="4">
    <location>
        <begin position="77"/>
        <end position="101"/>
    </location>
</feature>
<proteinExistence type="predicted"/>
<keyword evidence="3" id="KW-0862">Zinc</keyword>
<keyword evidence="4" id="KW-0812">Transmembrane</keyword>
<reference evidence="6" key="1">
    <citation type="submission" date="2021-02" db="EMBL/GenBank/DDBJ databases">
        <authorList>
            <person name="Nowell W R."/>
        </authorList>
    </citation>
    <scope>NUCLEOTIDE SEQUENCE</scope>
    <source>
        <strain evidence="6">Ploen Becks lab</strain>
    </source>
</reference>
<keyword evidence="2" id="KW-0479">Metal-binding</keyword>